<dbReference type="PANTHER" id="PTHR46890">
    <property type="entry name" value="NON-LTR RETROLELEMENT REVERSE TRANSCRIPTASE-LIKE PROTEIN-RELATED"/>
    <property type="match status" value="1"/>
</dbReference>
<reference evidence="1 2" key="1">
    <citation type="submission" date="2024-01" db="EMBL/GenBank/DDBJ databases">
        <title>The complete chloroplast genome sequence of Lithospermum erythrorhizon: insights into the phylogenetic relationship among Boraginaceae species and the maternal lineages of purple gromwells.</title>
        <authorList>
            <person name="Okada T."/>
            <person name="Watanabe K."/>
        </authorList>
    </citation>
    <scope>NUCLEOTIDE SEQUENCE [LARGE SCALE GENOMIC DNA]</scope>
</reference>
<proteinExistence type="predicted"/>
<dbReference type="AlphaFoldDB" id="A0AAV3P5B6"/>
<accession>A0AAV3P5B6</accession>
<evidence type="ECO:0008006" key="3">
    <source>
        <dbReference type="Google" id="ProtNLM"/>
    </source>
</evidence>
<dbReference type="PANTHER" id="PTHR46890:SF48">
    <property type="entry name" value="RNA-DIRECTED DNA POLYMERASE"/>
    <property type="match status" value="1"/>
</dbReference>
<dbReference type="Proteomes" id="UP001454036">
    <property type="component" value="Unassembled WGS sequence"/>
</dbReference>
<dbReference type="InterPro" id="IPR052343">
    <property type="entry name" value="Retrotransposon-Effector_Assoc"/>
</dbReference>
<dbReference type="SUPFAM" id="SSF56672">
    <property type="entry name" value="DNA/RNA polymerases"/>
    <property type="match status" value="1"/>
</dbReference>
<protein>
    <recommendedName>
        <fullName evidence="3">Reverse transcriptase</fullName>
    </recommendedName>
</protein>
<dbReference type="EMBL" id="BAABME010016651">
    <property type="protein sequence ID" value="GAA0146857.1"/>
    <property type="molecule type" value="Genomic_DNA"/>
</dbReference>
<comment type="caution">
    <text evidence="1">The sequence shown here is derived from an EMBL/GenBank/DDBJ whole genome shotgun (WGS) entry which is preliminary data.</text>
</comment>
<dbReference type="InterPro" id="IPR043502">
    <property type="entry name" value="DNA/RNA_pol_sf"/>
</dbReference>
<keyword evidence="2" id="KW-1185">Reference proteome</keyword>
<gene>
    <name evidence="1" type="ORF">LIER_36395</name>
</gene>
<organism evidence="1 2">
    <name type="scientific">Lithospermum erythrorhizon</name>
    <name type="common">Purple gromwell</name>
    <name type="synonym">Lithospermum officinale var. erythrorhizon</name>
    <dbReference type="NCBI Taxonomy" id="34254"/>
    <lineage>
        <taxon>Eukaryota</taxon>
        <taxon>Viridiplantae</taxon>
        <taxon>Streptophyta</taxon>
        <taxon>Embryophyta</taxon>
        <taxon>Tracheophyta</taxon>
        <taxon>Spermatophyta</taxon>
        <taxon>Magnoliopsida</taxon>
        <taxon>eudicotyledons</taxon>
        <taxon>Gunneridae</taxon>
        <taxon>Pentapetalae</taxon>
        <taxon>asterids</taxon>
        <taxon>lamiids</taxon>
        <taxon>Boraginales</taxon>
        <taxon>Boraginaceae</taxon>
        <taxon>Boraginoideae</taxon>
        <taxon>Lithospermeae</taxon>
        <taxon>Lithospermum</taxon>
    </lineage>
</organism>
<sequence length="107" mass="11987">MPHYKSPGPDGFPAEFYQKNWDVIGKDVTKATLEFLNNGHILKEINNTFITLIPKIKSHSTIGDYRPISLCNVIYKIASKVLVNGLKPHMNSLISRYQNGFLHGCGA</sequence>
<evidence type="ECO:0000313" key="2">
    <source>
        <dbReference type="Proteomes" id="UP001454036"/>
    </source>
</evidence>
<evidence type="ECO:0000313" key="1">
    <source>
        <dbReference type="EMBL" id="GAA0146857.1"/>
    </source>
</evidence>
<name>A0AAV3P5B6_LITER</name>